<accession>A0ACC6Q7H9</accession>
<sequence>MSKQDKTTRGVGTKGMPRRDREQLILDAAAEEFGTKGYVRGSTADIATRAGITKPMIYEYFGSKDGLYLACLDRAGSRLAAAIQSAQDGSPDIARAARTMEAVFRALESRLHDWELVYDTTVAANSDLHARATEYRRAFNRMGAVGVAEVLSASPVTEPLDADLVTHLWYGTVSSAVGWWRHHPEQTADEMTARFQRVLAALFAPDRSDPERS</sequence>
<dbReference type="EMBL" id="JBBKAJ010000022">
    <property type="protein sequence ID" value="MEJ8639536.1"/>
    <property type="molecule type" value="Genomic_DNA"/>
</dbReference>
<comment type="caution">
    <text evidence="1">The sequence shown here is derived from an EMBL/GenBank/DDBJ whole genome shotgun (WGS) entry which is preliminary data.</text>
</comment>
<dbReference type="Proteomes" id="UP001377168">
    <property type="component" value="Unassembled WGS sequence"/>
</dbReference>
<protein>
    <submittedName>
        <fullName evidence="1">TetR/AcrR family transcriptional regulator</fullName>
    </submittedName>
</protein>
<organism evidence="1 2">
    <name type="scientific">Streptomyces achmelvichensis</name>
    <dbReference type="NCBI Taxonomy" id="3134111"/>
    <lineage>
        <taxon>Bacteria</taxon>
        <taxon>Bacillati</taxon>
        <taxon>Actinomycetota</taxon>
        <taxon>Actinomycetes</taxon>
        <taxon>Kitasatosporales</taxon>
        <taxon>Streptomycetaceae</taxon>
        <taxon>Streptomyces</taxon>
    </lineage>
</organism>
<proteinExistence type="predicted"/>
<reference evidence="1" key="1">
    <citation type="submission" date="2024-03" db="EMBL/GenBank/DDBJ databases">
        <title>Novel Streptomyces species of biotechnological and ecological value are a feature of Machair soil.</title>
        <authorList>
            <person name="Prole J.R."/>
            <person name="Goodfellow M."/>
            <person name="Allenby N."/>
            <person name="Ward A.C."/>
        </authorList>
    </citation>
    <scope>NUCLEOTIDE SEQUENCE</scope>
    <source>
        <strain evidence="1">MS2.AVA.5</strain>
    </source>
</reference>
<gene>
    <name evidence="1" type="ORF">WKI67_39960</name>
</gene>
<keyword evidence="2" id="KW-1185">Reference proteome</keyword>
<evidence type="ECO:0000313" key="2">
    <source>
        <dbReference type="Proteomes" id="UP001377168"/>
    </source>
</evidence>
<evidence type="ECO:0000313" key="1">
    <source>
        <dbReference type="EMBL" id="MEJ8639536.1"/>
    </source>
</evidence>
<name>A0ACC6Q7H9_9ACTN</name>